<keyword evidence="6" id="KW-1133">Transmembrane helix</keyword>
<comment type="subcellular location">
    <subcellularLocation>
        <location evidence="1">Membrane</location>
    </subcellularLocation>
</comment>
<gene>
    <name evidence="8" type="primary">LOC103177453</name>
</gene>
<evidence type="ECO:0000256" key="1">
    <source>
        <dbReference type="ARBA" id="ARBA00004370"/>
    </source>
</evidence>
<evidence type="ECO:0000256" key="4">
    <source>
        <dbReference type="ARBA" id="ARBA00023180"/>
    </source>
</evidence>
<accession>A0A4W3HYI3</accession>
<feature type="transmembrane region" description="Helical" evidence="6">
    <location>
        <begin position="212"/>
        <end position="234"/>
    </location>
</feature>
<dbReference type="PANTHER" id="PTHR12080:SF134">
    <property type="entry name" value="CD48 ANTIGEN"/>
    <property type="match status" value="1"/>
</dbReference>
<evidence type="ECO:0000256" key="6">
    <source>
        <dbReference type="SAM" id="Phobius"/>
    </source>
</evidence>
<dbReference type="STRING" id="7868.ENSCMIP00000020330"/>
<dbReference type="Proteomes" id="UP000314986">
    <property type="component" value="Unassembled WGS sequence"/>
</dbReference>
<dbReference type="InterPro" id="IPR013783">
    <property type="entry name" value="Ig-like_fold"/>
</dbReference>
<dbReference type="InParanoid" id="A0A4W3HYI3"/>
<evidence type="ECO:0000256" key="2">
    <source>
        <dbReference type="ARBA" id="ARBA00022729"/>
    </source>
</evidence>
<reference evidence="9" key="1">
    <citation type="journal article" date="2006" name="Science">
        <title>Ancient noncoding elements conserved in the human genome.</title>
        <authorList>
            <person name="Venkatesh B."/>
            <person name="Kirkness E.F."/>
            <person name="Loh Y.H."/>
            <person name="Halpern A.L."/>
            <person name="Lee A.P."/>
            <person name="Johnson J."/>
            <person name="Dandona N."/>
            <person name="Viswanathan L.D."/>
            <person name="Tay A."/>
            <person name="Venter J.C."/>
            <person name="Strausberg R.L."/>
            <person name="Brenner S."/>
        </authorList>
    </citation>
    <scope>NUCLEOTIDE SEQUENCE [LARGE SCALE GENOMIC DNA]</scope>
</reference>
<dbReference type="PANTHER" id="PTHR12080">
    <property type="entry name" value="SIGNALING LYMPHOCYTIC ACTIVATION MOLECULE"/>
    <property type="match status" value="1"/>
</dbReference>
<dbReference type="InterPro" id="IPR036179">
    <property type="entry name" value="Ig-like_dom_sf"/>
</dbReference>
<keyword evidence="4" id="KW-0325">Glycoprotein</keyword>
<organism evidence="8 9">
    <name type="scientific">Callorhinchus milii</name>
    <name type="common">Ghost shark</name>
    <dbReference type="NCBI Taxonomy" id="7868"/>
    <lineage>
        <taxon>Eukaryota</taxon>
        <taxon>Metazoa</taxon>
        <taxon>Chordata</taxon>
        <taxon>Craniata</taxon>
        <taxon>Vertebrata</taxon>
        <taxon>Chondrichthyes</taxon>
        <taxon>Holocephali</taxon>
        <taxon>Chimaeriformes</taxon>
        <taxon>Callorhinchidae</taxon>
        <taxon>Callorhinchus</taxon>
    </lineage>
</organism>
<feature type="compositionally biased region" description="Basic and acidic residues" evidence="5">
    <location>
        <begin position="260"/>
        <end position="274"/>
    </location>
</feature>
<reference evidence="8" key="4">
    <citation type="submission" date="2025-08" db="UniProtKB">
        <authorList>
            <consortium name="Ensembl"/>
        </authorList>
    </citation>
    <scope>IDENTIFICATION</scope>
</reference>
<sequence>MWGCSYFVGVFLISVSVSIQEEYTEYGMVNQNVSFSFNRPKGTIEIVWKFRHDKIVDWSDLSKEPVYYQPYRGRTVINKNTLSINELRKEDVGIYTLEYTFDDGNTEENKYNLMVLDPLSKPKITCRGNLSVVHMICNKNVTSNEDLVKIEWIHKSVQLDNDPITDHLLEIKDPLNNKGAYVCILNQPGNSEESDPFQMEDCEGFKYRRHHIFIFFSLITVFLVLIAYMCQKWLSQLFALLRRKKHATNWNKCKAADNSGEERDHHQLEEDHVT</sequence>
<dbReference type="Ensembl" id="ENSCMIT00000020702.1">
    <property type="protein sequence ID" value="ENSCMIP00000020330.1"/>
    <property type="gene ID" value="ENSCMIG00000009378.1"/>
</dbReference>
<dbReference type="SUPFAM" id="SSF48726">
    <property type="entry name" value="Immunoglobulin"/>
    <property type="match status" value="1"/>
</dbReference>
<name>A0A4W3HYI3_CALMI</name>
<feature type="region of interest" description="Disordered" evidence="5">
    <location>
        <begin position="255"/>
        <end position="274"/>
    </location>
</feature>
<proteinExistence type="predicted"/>
<evidence type="ECO:0000313" key="8">
    <source>
        <dbReference type="Ensembl" id="ENSCMIP00000020330.1"/>
    </source>
</evidence>
<evidence type="ECO:0000313" key="9">
    <source>
        <dbReference type="Proteomes" id="UP000314986"/>
    </source>
</evidence>
<feature type="signal peptide" evidence="7">
    <location>
        <begin position="1"/>
        <end position="18"/>
    </location>
</feature>
<evidence type="ECO:0000256" key="3">
    <source>
        <dbReference type="ARBA" id="ARBA00023136"/>
    </source>
</evidence>
<keyword evidence="2 7" id="KW-0732">Signal</keyword>
<feature type="chain" id="PRO_5021258910" evidence="7">
    <location>
        <begin position="19"/>
        <end position="274"/>
    </location>
</feature>
<reference evidence="9" key="2">
    <citation type="journal article" date="2007" name="PLoS Biol.">
        <title>Survey sequencing and comparative analysis of the elephant shark (Callorhinchus milii) genome.</title>
        <authorList>
            <person name="Venkatesh B."/>
            <person name="Kirkness E.F."/>
            <person name="Loh Y.H."/>
            <person name="Halpern A.L."/>
            <person name="Lee A.P."/>
            <person name="Johnson J."/>
            <person name="Dandona N."/>
            <person name="Viswanathan L.D."/>
            <person name="Tay A."/>
            <person name="Venter J.C."/>
            <person name="Strausberg R.L."/>
            <person name="Brenner S."/>
        </authorList>
    </citation>
    <scope>NUCLEOTIDE SEQUENCE [LARGE SCALE GENOMIC DNA]</scope>
</reference>
<evidence type="ECO:0000256" key="7">
    <source>
        <dbReference type="SAM" id="SignalP"/>
    </source>
</evidence>
<reference evidence="8" key="5">
    <citation type="submission" date="2025-09" db="UniProtKB">
        <authorList>
            <consortium name="Ensembl"/>
        </authorList>
    </citation>
    <scope>IDENTIFICATION</scope>
</reference>
<reference evidence="9" key="3">
    <citation type="journal article" date="2014" name="Nature">
        <title>Elephant shark genome provides unique insights into gnathostome evolution.</title>
        <authorList>
            <consortium name="International Elephant Shark Genome Sequencing Consortium"/>
            <person name="Venkatesh B."/>
            <person name="Lee A.P."/>
            <person name="Ravi V."/>
            <person name="Maurya A.K."/>
            <person name="Lian M.M."/>
            <person name="Swann J.B."/>
            <person name="Ohta Y."/>
            <person name="Flajnik M.F."/>
            <person name="Sutoh Y."/>
            <person name="Kasahara M."/>
            <person name="Hoon S."/>
            <person name="Gangu V."/>
            <person name="Roy S.W."/>
            <person name="Irimia M."/>
            <person name="Korzh V."/>
            <person name="Kondrychyn I."/>
            <person name="Lim Z.W."/>
            <person name="Tay B.H."/>
            <person name="Tohari S."/>
            <person name="Kong K.W."/>
            <person name="Ho S."/>
            <person name="Lorente-Galdos B."/>
            <person name="Quilez J."/>
            <person name="Marques-Bonet T."/>
            <person name="Raney B.J."/>
            <person name="Ingham P.W."/>
            <person name="Tay A."/>
            <person name="Hillier L.W."/>
            <person name="Minx P."/>
            <person name="Boehm T."/>
            <person name="Wilson R.K."/>
            <person name="Brenner S."/>
            <person name="Warren W.C."/>
        </authorList>
    </citation>
    <scope>NUCLEOTIDE SEQUENCE [LARGE SCALE GENOMIC DNA]</scope>
</reference>
<dbReference type="GeneTree" id="ENSGT00970000198240"/>
<dbReference type="OMA" id="EIACIGN"/>
<evidence type="ECO:0000256" key="5">
    <source>
        <dbReference type="SAM" id="MobiDB-lite"/>
    </source>
</evidence>
<keyword evidence="6" id="KW-0812">Transmembrane</keyword>
<keyword evidence="9" id="KW-1185">Reference proteome</keyword>
<dbReference type="InterPro" id="IPR015631">
    <property type="entry name" value="CD2/SLAM_rcpt"/>
</dbReference>
<dbReference type="Gene3D" id="2.60.40.10">
    <property type="entry name" value="Immunoglobulins"/>
    <property type="match status" value="1"/>
</dbReference>
<dbReference type="AlphaFoldDB" id="A0A4W3HYI3"/>
<keyword evidence="3 6" id="KW-0472">Membrane</keyword>
<dbReference type="GO" id="GO:0016020">
    <property type="term" value="C:membrane"/>
    <property type="evidence" value="ECO:0007669"/>
    <property type="project" value="UniProtKB-SubCell"/>
</dbReference>
<protein>
    <submittedName>
        <fullName evidence="8">SLAM family member 5-like</fullName>
    </submittedName>
</protein>